<organism evidence="2 3">
    <name type="scientific">Paenactinomyces guangxiensis</name>
    <dbReference type="NCBI Taxonomy" id="1490290"/>
    <lineage>
        <taxon>Bacteria</taxon>
        <taxon>Bacillati</taxon>
        <taxon>Bacillota</taxon>
        <taxon>Bacilli</taxon>
        <taxon>Bacillales</taxon>
        <taxon>Thermoactinomycetaceae</taxon>
        <taxon>Paenactinomyces</taxon>
    </lineage>
</organism>
<keyword evidence="1" id="KW-0472">Membrane</keyword>
<dbReference type="Pfam" id="PF11193">
    <property type="entry name" value="DUF2812"/>
    <property type="match status" value="1"/>
</dbReference>
<gene>
    <name evidence="2" type="ORF">H1191_04590</name>
</gene>
<dbReference type="RefSeq" id="WP_181750797.1">
    <property type="nucleotide sequence ID" value="NZ_JACEIQ010000002.1"/>
</dbReference>
<protein>
    <submittedName>
        <fullName evidence="2">DUF2812 domain-containing protein</fullName>
    </submittedName>
</protein>
<comment type="caution">
    <text evidence="2">The sequence shown here is derived from an EMBL/GenBank/DDBJ whole genome shotgun (WGS) entry which is preliminary data.</text>
</comment>
<evidence type="ECO:0000313" key="2">
    <source>
        <dbReference type="EMBL" id="MBA4493578.1"/>
    </source>
</evidence>
<name>A0A7W2A897_9BACL</name>
<evidence type="ECO:0000313" key="3">
    <source>
        <dbReference type="Proteomes" id="UP000535491"/>
    </source>
</evidence>
<dbReference type="Proteomes" id="UP000535491">
    <property type="component" value="Unassembled WGS sequence"/>
</dbReference>
<feature type="transmembrane region" description="Helical" evidence="1">
    <location>
        <begin position="113"/>
        <end position="131"/>
    </location>
</feature>
<feature type="transmembrane region" description="Helical" evidence="1">
    <location>
        <begin position="170"/>
        <end position="192"/>
    </location>
</feature>
<evidence type="ECO:0000256" key="1">
    <source>
        <dbReference type="SAM" id="Phobius"/>
    </source>
</evidence>
<dbReference type="EMBL" id="JACEIQ010000002">
    <property type="protein sequence ID" value="MBA4493578.1"/>
    <property type="molecule type" value="Genomic_DNA"/>
</dbReference>
<dbReference type="InterPro" id="IPR021359">
    <property type="entry name" value="DUF2812"/>
</dbReference>
<keyword evidence="1" id="KW-0812">Transmembrane</keyword>
<keyword evidence="1" id="KW-1133">Transmembrane helix</keyword>
<reference evidence="2 3" key="1">
    <citation type="submission" date="2020-07" db="EMBL/GenBank/DDBJ databases">
        <authorList>
            <person name="Feng H."/>
        </authorList>
    </citation>
    <scope>NUCLEOTIDE SEQUENCE [LARGE SCALE GENOMIC DNA]</scope>
    <source>
        <strain evidence="3">s-10</strain>
    </source>
</reference>
<proteinExistence type="predicted"/>
<keyword evidence="3" id="KW-1185">Reference proteome</keyword>
<accession>A0A7W2A897</accession>
<dbReference type="AlphaFoldDB" id="A0A7W2A897"/>
<sequence>MRRFRFFLDFEKEERWLNKMATQGYELVGKSIGYKFCSAKPENTIIKIDYRIFKNQADFQDYCALFEDSGWKHIAGTKNSGVQYFKKVDKRASEDIFSDVDSKAGRYKRLSEMYITLALLYFPIFIVLITSDSIDMVAFINPKSLYYTPGLWEKTGADFWGAFLFETPFVLFRGFSGLILLIIFVLYLIFVFKAECQYRKIKKTKTENV</sequence>